<dbReference type="Gramene" id="TVU04742">
    <property type="protein sequence ID" value="TVU04742"/>
    <property type="gene ID" value="EJB05_47875"/>
</dbReference>
<evidence type="ECO:0000256" key="1">
    <source>
        <dbReference type="ARBA" id="ARBA00008894"/>
    </source>
</evidence>
<evidence type="ECO:0008006" key="16">
    <source>
        <dbReference type="Google" id="ProtNLM"/>
    </source>
</evidence>
<dbReference type="Gene3D" id="3.80.10.10">
    <property type="entry name" value="Ribonuclease Inhibitor"/>
    <property type="match status" value="4"/>
</dbReference>
<evidence type="ECO:0000259" key="13">
    <source>
        <dbReference type="Pfam" id="PF25019"/>
    </source>
</evidence>
<dbReference type="Gene3D" id="3.40.50.300">
    <property type="entry name" value="P-loop containing nucleotide triphosphate hydrolases"/>
    <property type="match status" value="1"/>
</dbReference>
<organism evidence="14 15">
    <name type="scientific">Eragrostis curvula</name>
    <name type="common">weeping love grass</name>
    <dbReference type="NCBI Taxonomy" id="38414"/>
    <lineage>
        <taxon>Eukaryota</taxon>
        <taxon>Viridiplantae</taxon>
        <taxon>Streptophyta</taxon>
        <taxon>Embryophyta</taxon>
        <taxon>Tracheophyta</taxon>
        <taxon>Spermatophyta</taxon>
        <taxon>Magnoliopsida</taxon>
        <taxon>Liliopsida</taxon>
        <taxon>Poales</taxon>
        <taxon>Poaceae</taxon>
        <taxon>PACMAD clade</taxon>
        <taxon>Chloridoideae</taxon>
        <taxon>Eragrostideae</taxon>
        <taxon>Eragrostidinae</taxon>
        <taxon>Eragrostis</taxon>
    </lineage>
</organism>
<reference evidence="14 15" key="1">
    <citation type="journal article" date="2019" name="Sci. Rep.">
        <title>A high-quality genome of Eragrostis curvula grass provides insights into Poaceae evolution and supports new strategies to enhance forage quality.</title>
        <authorList>
            <person name="Carballo J."/>
            <person name="Santos B.A.C.M."/>
            <person name="Zappacosta D."/>
            <person name="Garbus I."/>
            <person name="Selva J.P."/>
            <person name="Gallo C.A."/>
            <person name="Diaz A."/>
            <person name="Albertini E."/>
            <person name="Caccamo M."/>
            <person name="Echenique V."/>
        </authorList>
    </citation>
    <scope>NUCLEOTIDE SEQUENCE [LARGE SCALE GENOMIC DNA]</scope>
    <source>
        <strain evidence="15">cv. Victoria</strain>
        <tissue evidence="14">Leaf</tissue>
    </source>
</reference>
<feature type="domain" description="Disease resistance protein At4g27190-like leucine-rich repeats" evidence="11">
    <location>
        <begin position="974"/>
        <end position="1118"/>
    </location>
</feature>
<evidence type="ECO:0000256" key="3">
    <source>
        <dbReference type="ARBA" id="ARBA00022737"/>
    </source>
</evidence>
<dbReference type="InterPro" id="IPR056789">
    <property type="entry name" value="LRR_R13L1-DRL21"/>
</dbReference>
<name>A0A5J9T0F0_9POAL</name>
<dbReference type="Gene3D" id="1.20.5.4130">
    <property type="match status" value="1"/>
</dbReference>
<dbReference type="EMBL" id="RWGY01000051">
    <property type="protein sequence ID" value="TVU04742.1"/>
    <property type="molecule type" value="Genomic_DNA"/>
</dbReference>
<evidence type="ECO:0000259" key="10">
    <source>
        <dbReference type="Pfam" id="PF18052"/>
    </source>
</evidence>
<comment type="similarity">
    <text evidence="1">Belongs to the disease resistance NB-LRR family.</text>
</comment>
<feature type="non-terminal residue" evidence="14">
    <location>
        <position position="1"/>
    </location>
</feature>
<feature type="compositionally biased region" description="Basic and acidic residues" evidence="7">
    <location>
        <begin position="1445"/>
        <end position="1454"/>
    </location>
</feature>
<gene>
    <name evidence="14" type="ORF">EJB05_47875</name>
</gene>
<dbReference type="Pfam" id="PF23247">
    <property type="entry name" value="LRR_RPS2"/>
    <property type="match status" value="1"/>
</dbReference>
<dbReference type="PANTHER" id="PTHR36766:SF55">
    <property type="entry name" value="OS11G0492900 PROTEIN"/>
    <property type="match status" value="1"/>
</dbReference>
<evidence type="ECO:0000259" key="9">
    <source>
        <dbReference type="Pfam" id="PF00931"/>
    </source>
</evidence>
<dbReference type="Pfam" id="PF25019">
    <property type="entry name" value="LRR_R13L1-DRL21"/>
    <property type="match status" value="1"/>
</dbReference>
<feature type="domain" description="R13L1/DRL21-like LRR repeat region" evidence="13">
    <location>
        <begin position="674"/>
        <end position="803"/>
    </location>
</feature>
<dbReference type="GO" id="GO:0043531">
    <property type="term" value="F:ADP binding"/>
    <property type="evidence" value="ECO:0007669"/>
    <property type="project" value="InterPro"/>
</dbReference>
<dbReference type="Proteomes" id="UP000324897">
    <property type="component" value="Unassembled WGS sequence"/>
</dbReference>
<dbReference type="InterPro" id="IPR058922">
    <property type="entry name" value="WHD_DRP"/>
</dbReference>
<dbReference type="GO" id="GO:0005524">
    <property type="term" value="F:ATP binding"/>
    <property type="evidence" value="ECO:0007669"/>
    <property type="project" value="UniProtKB-KW"/>
</dbReference>
<dbReference type="InterPro" id="IPR027417">
    <property type="entry name" value="P-loop_NTPase"/>
</dbReference>
<keyword evidence="2" id="KW-0433">Leucine-rich repeat</keyword>
<dbReference type="Gene3D" id="1.10.10.10">
    <property type="entry name" value="Winged helix-like DNA-binding domain superfamily/Winged helix DNA-binding domain"/>
    <property type="match status" value="1"/>
</dbReference>
<dbReference type="PANTHER" id="PTHR36766">
    <property type="entry name" value="PLANT BROAD-SPECTRUM MILDEW RESISTANCE PROTEIN RPW8"/>
    <property type="match status" value="1"/>
</dbReference>
<evidence type="ECO:0000313" key="14">
    <source>
        <dbReference type="EMBL" id="TVU04742.1"/>
    </source>
</evidence>
<dbReference type="OrthoDB" id="774413at2759"/>
<feature type="domain" description="Disease resistance N-terminal" evidence="10">
    <location>
        <begin position="9"/>
        <end position="94"/>
    </location>
</feature>
<feature type="domain" description="NB-ARC" evidence="9">
    <location>
        <begin position="176"/>
        <end position="340"/>
    </location>
</feature>
<sequence length="1630" mass="183451">MTDLLLLAVVTMVASKAADALVQSVTRMWGVDPQRDKLERQLLAVQCVLADAEVKAETNPVVRRWMKELKAAAYQADDVLDDIQYEGLRQEAQDGAASKILRYFTLHSPLMFRLTVSRDLNKVLKKFDELVLEMHTIGLVECVEVPQPLYQQAHATLDDSADVFVRGHDKEIVVKLLLDQQDKKNVQVLPITGIGGLGKTTLVKMVYNDCRVQKHFELKMWHCVSENFKATDVLRSIIELATNEPARVLETVDFLRQRLHGVIGRQRFLLILDDVWNDEQRKWEEYLRPLLCIGGSGSMIILTSRSQQVASTMGTLPLYELACLSEDDSWELFSKKAFSRVKEKDEFILTGKRIVNRCKGLPLALKTLGGLMSSKEQVQEWEAIAESNISNTSRGKDEVLSLLKLSFRHLPSEMKRCFAFCAVFPKGYEMDKDKLIQLWMANGFIHEEGTMDLAQKGEFIFNELVKRSFLQDVTPKIIFLQRSMHDIVGCKMHDLMHDLAKDVTDECASAEELSQGKTSIKDVYHMQVSWCELKEISGLLKGASSLRTLLTRSEHKHLRELRLMSLRALCCENSSITHCQLINAAHLRYLDLSGSNIVSLPNLVCLLYNLQSLWLNGCSRLCYLPEGMQIMRKLSHLYLLGCDSLERMPPNLSRLPNLRTLTTFIVDTGDGFGIEELKDLRQLGNRLELFNLWKVKSGSKVNLQEKHTLSELLLYWGRDRDYDPFYDKISNNDEEVLESLVPHDQLKVLKIHGYGGLAMSQWMRDPKMFQFLRELVITECPNCNELPLVWLSSSLEDLSLSGMLSLTTLCKSIDLAVAGFDTPLPIFPKLKRMMLRQLLEFEKWAENSSGEPISSVMFPLLEELRIINCYKLGSLPDCPALRYLSTRGHTSRGLVPMSMLLGSCPTLVQLDVGLLEDVVKPQEDPQSQIPRPLGTLRKLNILGEDGFMSIFNMKLQLWDCLASVEQVDIFSCHSIVYWPLEELRCLPRLRSLGIWFCNKLEGKGSSSNEILPLPQLEWLSVHSCESLLEIPKLPTSLEEIKICHNGSLVSLPSNLGNLAKLRHLYVEDCATLKALPDRMDGLISLEGLMIEECPGIEKFPQGLVQRLPALKLLEIKACPDLQRRCRHGGEYFDLITCIPNKDVPAAESNMKKFGFPSLTIRDCANIAYYERMSTVPKQQAGETKAKDIVPCHSKTLVLYLKMDRLRRIAGRGKAKAPAAVQNDNDESIIFFREMYKREKDRDVNLLEPMYSVEFDAIQGGHVRKVPSGKRDFLIPVDEKHDYDWLKSTPATPLFPSLEMEATSSKIVFQKEPPIPPREAKPSASKVSGKPEATKTSARTASPKENSSSKKTFVKGAPTITKVENHSQSVAKRSSHKVPVNGQQKATAAAVSAPRSSGATKKHSDRCYASQIGSTTAVKGVTEQDFLFKTPKNLITTGSIFRRHIPSAEKARTKDPGLGAGVKKENGKARRQSCPPAATRGTQEQPFEGRQNVLPPTGRKSHQNEPTHHEASPQIRFKNLSKKITIIGSQETHEQGSNRLPPLSSIARNLWLPSAHCKPFCAIRHAGAWRWLRHNRWMLTKPAVTGWRSAHRMMAISVVAVILTPTATPTAPSSPSPLPHSTLVMEAIFSL</sequence>
<dbReference type="Pfam" id="PF23559">
    <property type="entry name" value="WHD_DRP"/>
    <property type="match status" value="1"/>
</dbReference>
<evidence type="ECO:0000256" key="6">
    <source>
        <dbReference type="ARBA" id="ARBA00022840"/>
    </source>
</evidence>
<dbReference type="Pfam" id="PF18052">
    <property type="entry name" value="Rx_N"/>
    <property type="match status" value="1"/>
</dbReference>
<dbReference type="PRINTS" id="PR00364">
    <property type="entry name" value="DISEASERSIST"/>
</dbReference>
<dbReference type="GO" id="GO:0009626">
    <property type="term" value="P:plant-type hypersensitive response"/>
    <property type="evidence" value="ECO:0007669"/>
    <property type="project" value="UniProtKB-ARBA"/>
</dbReference>
<feature type="compositionally biased region" description="Polar residues" evidence="7">
    <location>
        <begin position="1333"/>
        <end position="1350"/>
    </location>
</feature>
<dbReference type="FunFam" id="1.10.10.10:FF:000322">
    <property type="entry name" value="Probable disease resistance protein At1g63360"/>
    <property type="match status" value="1"/>
</dbReference>
<evidence type="ECO:0000256" key="7">
    <source>
        <dbReference type="SAM" id="MobiDB-lite"/>
    </source>
</evidence>
<feature type="signal peptide" evidence="8">
    <location>
        <begin position="1"/>
        <end position="20"/>
    </location>
</feature>
<keyword evidence="5" id="KW-0611">Plant defense</keyword>
<keyword evidence="3" id="KW-0677">Repeat</keyword>
<feature type="region of interest" description="Disordered" evidence="7">
    <location>
        <begin position="1445"/>
        <end position="1513"/>
    </location>
</feature>
<dbReference type="SUPFAM" id="SSF52047">
    <property type="entry name" value="RNI-like"/>
    <property type="match status" value="1"/>
</dbReference>
<keyword evidence="4" id="KW-0547">Nucleotide-binding</keyword>
<dbReference type="InterPro" id="IPR041118">
    <property type="entry name" value="Rx_N"/>
</dbReference>
<dbReference type="PROSITE" id="PS51450">
    <property type="entry name" value="LRR"/>
    <property type="match status" value="1"/>
</dbReference>
<feature type="compositionally biased region" description="Basic and acidic residues" evidence="7">
    <location>
        <begin position="1501"/>
        <end position="1510"/>
    </location>
</feature>
<feature type="chain" id="PRO_5023916229" description="Rx N-terminal domain-containing protein" evidence="8">
    <location>
        <begin position="21"/>
        <end position="1630"/>
    </location>
</feature>
<dbReference type="InterPro" id="IPR042197">
    <property type="entry name" value="Apaf_helical"/>
</dbReference>
<evidence type="ECO:0000313" key="15">
    <source>
        <dbReference type="Proteomes" id="UP000324897"/>
    </source>
</evidence>
<dbReference type="GO" id="GO:0042742">
    <property type="term" value="P:defense response to bacterium"/>
    <property type="evidence" value="ECO:0007669"/>
    <property type="project" value="UniProtKB-ARBA"/>
</dbReference>
<dbReference type="InterPro" id="IPR036388">
    <property type="entry name" value="WH-like_DNA-bd_sf"/>
</dbReference>
<protein>
    <recommendedName>
        <fullName evidence="16">Rx N-terminal domain-containing protein</fullName>
    </recommendedName>
</protein>
<dbReference type="SUPFAM" id="SSF52058">
    <property type="entry name" value="L domain-like"/>
    <property type="match status" value="1"/>
</dbReference>
<evidence type="ECO:0000256" key="8">
    <source>
        <dbReference type="SAM" id="SignalP"/>
    </source>
</evidence>
<dbReference type="InterPro" id="IPR057135">
    <property type="entry name" value="At4g27190-like_LRR"/>
</dbReference>
<evidence type="ECO:0000259" key="11">
    <source>
        <dbReference type="Pfam" id="PF23247"/>
    </source>
</evidence>
<evidence type="ECO:0000256" key="4">
    <source>
        <dbReference type="ARBA" id="ARBA00022741"/>
    </source>
</evidence>
<dbReference type="InterPro" id="IPR001611">
    <property type="entry name" value="Leu-rich_rpt"/>
</dbReference>
<evidence type="ECO:0000256" key="5">
    <source>
        <dbReference type="ARBA" id="ARBA00022821"/>
    </source>
</evidence>
<accession>A0A5J9T0F0</accession>
<dbReference type="GO" id="GO:0002758">
    <property type="term" value="P:innate immune response-activating signaling pathway"/>
    <property type="evidence" value="ECO:0007669"/>
    <property type="project" value="UniProtKB-ARBA"/>
</dbReference>
<feature type="region of interest" description="Disordered" evidence="7">
    <location>
        <begin position="1307"/>
        <end position="1405"/>
    </location>
</feature>
<proteinExistence type="inferred from homology"/>
<dbReference type="Gene3D" id="1.10.8.430">
    <property type="entry name" value="Helical domain of apoptotic protease-activating factors"/>
    <property type="match status" value="1"/>
</dbReference>
<dbReference type="FunFam" id="1.10.8.430:FF:000003">
    <property type="entry name" value="Probable disease resistance protein At5g66910"/>
    <property type="match status" value="1"/>
</dbReference>
<keyword evidence="6" id="KW-0067">ATP-binding</keyword>
<keyword evidence="8" id="KW-0732">Signal</keyword>
<keyword evidence="15" id="KW-1185">Reference proteome</keyword>
<dbReference type="InterPro" id="IPR032675">
    <property type="entry name" value="LRR_dom_sf"/>
</dbReference>
<evidence type="ECO:0000256" key="2">
    <source>
        <dbReference type="ARBA" id="ARBA00022614"/>
    </source>
</evidence>
<feature type="domain" description="Disease resistance protein winged helix" evidence="12">
    <location>
        <begin position="423"/>
        <end position="500"/>
    </location>
</feature>
<dbReference type="InterPro" id="IPR002182">
    <property type="entry name" value="NB-ARC"/>
</dbReference>
<dbReference type="Pfam" id="PF00931">
    <property type="entry name" value="NB-ARC"/>
    <property type="match status" value="1"/>
</dbReference>
<evidence type="ECO:0000259" key="12">
    <source>
        <dbReference type="Pfam" id="PF23559"/>
    </source>
</evidence>
<comment type="caution">
    <text evidence="14">The sequence shown here is derived from an EMBL/GenBank/DDBJ whole genome shotgun (WGS) entry which is preliminary data.</text>
</comment>
<dbReference type="SUPFAM" id="SSF52540">
    <property type="entry name" value="P-loop containing nucleoside triphosphate hydrolases"/>
    <property type="match status" value="1"/>
</dbReference>